<dbReference type="GO" id="GO:0005524">
    <property type="term" value="F:ATP binding"/>
    <property type="evidence" value="ECO:0007669"/>
    <property type="project" value="UniProtKB-UniRule"/>
</dbReference>
<dbReference type="OrthoDB" id="9809796at2"/>
<dbReference type="InterPro" id="IPR036615">
    <property type="entry name" value="Mur_ligase_C_dom_sf"/>
</dbReference>
<keyword evidence="4 7" id="KW-0436">Ligase</keyword>
<evidence type="ECO:0000256" key="4">
    <source>
        <dbReference type="ARBA" id="ARBA00022598"/>
    </source>
</evidence>
<comment type="subcellular location">
    <subcellularLocation>
        <location evidence="1 7">Cytoplasm</location>
    </subcellularLocation>
</comment>
<reference evidence="10 11" key="1">
    <citation type="submission" date="2015-06" db="EMBL/GenBank/DDBJ databases">
        <title>Lineage-specific patterns of genome deterioration in obligate symbionts.</title>
        <authorList>
            <person name="Bennett G.M."/>
            <person name="McCutcheon J.P."/>
            <person name="McDonald B.R."/>
            <person name="Moran N.A."/>
        </authorList>
    </citation>
    <scope>NUCLEOTIDE SEQUENCE [LARGE SCALE GENOMIC DNA]</scope>
    <source>
        <strain evidence="10 11">B-GSS</strain>
    </source>
</reference>
<sequence length="444" mass="49123">MNYHNKNIIIIGLGITGISCVNFFLKKGILPRVMDTNYHPPELNNLPKHVEYCLGYLNKDWLFKSHLIVISPGISLYHPEIQAAAKIGIEIVGDIELFLREVKSPVVAITGTNGKSTVATLVGQMATAAGIKVGVCGNIGNPALLMLENYYQLYVLELSSFQLEITKNLKIAVATILNISEDHMNRYPLGFMQYLSAKLKIYQHADIAVVNTAYPITFPLVDYKNKSKQFIVSFGAKSGYYSIGYKNGKQWLMAYGEPLLDCNEIKMFGIHNKINALAALALAEQVYIPRKACLRVLRTFVGLSHCLELVLDSKGIRWINDSKSTNVGSTTVAINEFQFNLKGKLHLLLGGDTKLANLSPLLHLLKSSSNIQLYCFGKDCNKLAALKPNVATTTETLAQSMYIIEKKVKPGDVVLLSPACSSLDQFANFKVRGKAFRKLVLDIS</sequence>
<dbReference type="PROSITE" id="PS51257">
    <property type="entry name" value="PROKAR_LIPOPROTEIN"/>
    <property type="match status" value="1"/>
</dbReference>
<dbReference type="KEGG" id="bcig:AB162_468"/>
<dbReference type="Gene3D" id="3.40.1190.10">
    <property type="entry name" value="Mur-like, catalytic domain"/>
    <property type="match status" value="1"/>
</dbReference>
<dbReference type="GO" id="GO:0008764">
    <property type="term" value="F:UDP-N-acetylmuramoylalanine-D-glutamate ligase activity"/>
    <property type="evidence" value="ECO:0007669"/>
    <property type="project" value="UniProtKB-UniRule"/>
</dbReference>
<evidence type="ECO:0000256" key="2">
    <source>
        <dbReference type="ARBA" id="ARBA00004752"/>
    </source>
</evidence>
<dbReference type="UniPathway" id="UPA00219"/>
<evidence type="ECO:0000256" key="5">
    <source>
        <dbReference type="ARBA" id="ARBA00022741"/>
    </source>
</evidence>
<dbReference type="Gene3D" id="3.90.190.20">
    <property type="entry name" value="Mur ligase, C-terminal domain"/>
    <property type="match status" value="1"/>
</dbReference>
<dbReference type="Pfam" id="PF08245">
    <property type="entry name" value="Mur_ligase_M"/>
    <property type="match status" value="1"/>
</dbReference>
<dbReference type="Gene3D" id="3.40.50.720">
    <property type="entry name" value="NAD(P)-binding Rossmann-like Domain"/>
    <property type="match status" value="1"/>
</dbReference>
<evidence type="ECO:0000259" key="9">
    <source>
        <dbReference type="Pfam" id="PF08245"/>
    </source>
</evidence>
<keyword evidence="11" id="KW-1185">Reference proteome</keyword>
<dbReference type="SUPFAM" id="SSF53244">
    <property type="entry name" value="MurD-like peptide ligases, peptide-binding domain"/>
    <property type="match status" value="1"/>
</dbReference>
<keyword evidence="7" id="KW-0133">Cell shape</keyword>
<dbReference type="GO" id="GO:0071555">
    <property type="term" value="P:cell wall organization"/>
    <property type="evidence" value="ECO:0007669"/>
    <property type="project" value="UniProtKB-KW"/>
</dbReference>
<dbReference type="SUPFAM" id="SSF53623">
    <property type="entry name" value="MurD-like peptide ligases, catalytic domain"/>
    <property type="match status" value="1"/>
</dbReference>
<evidence type="ECO:0000256" key="3">
    <source>
        <dbReference type="ARBA" id="ARBA00022490"/>
    </source>
</evidence>
<name>A0A0K2BL00_9GAMM</name>
<dbReference type="RefSeq" id="WP_053097131.1">
    <property type="nucleotide sequence ID" value="NZ_CP011787.1"/>
</dbReference>
<feature type="domain" description="Mur ligase central" evidence="9">
    <location>
        <begin position="109"/>
        <end position="283"/>
    </location>
</feature>
<dbReference type="PANTHER" id="PTHR43692">
    <property type="entry name" value="UDP-N-ACETYLMURAMOYLALANINE--D-GLUTAMATE LIGASE"/>
    <property type="match status" value="1"/>
</dbReference>
<protein>
    <recommendedName>
        <fullName evidence="7">UDP-N-acetylmuramoylalanine--D-glutamate ligase</fullName>
        <ecNumber evidence="7">6.3.2.9</ecNumber>
    </recommendedName>
    <alternativeName>
        <fullName evidence="7">D-glutamic acid-adding enzyme</fullName>
    </alternativeName>
    <alternativeName>
        <fullName evidence="7">UDP-N-acetylmuramoyl-L-alanyl-D-glutamate synthetase</fullName>
    </alternativeName>
</protein>
<evidence type="ECO:0000256" key="6">
    <source>
        <dbReference type="ARBA" id="ARBA00022840"/>
    </source>
</evidence>
<comment type="catalytic activity">
    <reaction evidence="7">
        <text>UDP-N-acetyl-alpha-D-muramoyl-L-alanine + D-glutamate + ATP = UDP-N-acetyl-alpha-D-muramoyl-L-alanyl-D-glutamate + ADP + phosphate + H(+)</text>
        <dbReference type="Rhea" id="RHEA:16429"/>
        <dbReference type="ChEBI" id="CHEBI:15378"/>
        <dbReference type="ChEBI" id="CHEBI:29986"/>
        <dbReference type="ChEBI" id="CHEBI:30616"/>
        <dbReference type="ChEBI" id="CHEBI:43474"/>
        <dbReference type="ChEBI" id="CHEBI:83898"/>
        <dbReference type="ChEBI" id="CHEBI:83900"/>
        <dbReference type="ChEBI" id="CHEBI:456216"/>
        <dbReference type="EC" id="6.3.2.9"/>
    </reaction>
</comment>
<dbReference type="EC" id="6.3.2.9" evidence="7"/>
<keyword evidence="6 7" id="KW-0067">ATP-binding</keyword>
<dbReference type="GO" id="GO:0009252">
    <property type="term" value="P:peptidoglycan biosynthetic process"/>
    <property type="evidence" value="ECO:0007669"/>
    <property type="project" value="UniProtKB-UniRule"/>
</dbReference>
<keyword evidence="5 7" id="KW-0547">Nucleotide-binding</keyword>
<evidence type="ECO:0000313" key="11">
    <source>
        <dbReference type="Proteomes" id="UP000056466"/>
    </source>
</evidence>
<comment type="similarity">
    <text evidence="7">Belongs to the MurCDEF family.</text>
</comment>
<comment type="function">
    <text evidence="7">Cell wall formation. Catalyzes the addition of glutamate to the nucleotide precursor UDP-N-acetylmuramoyl-L-alanine (UMA).</text>
</comment>
<dbReference type="GO" id="GO:0008360">
    <property type="term" value="P:regulation of cell shape"/>
    <property type="evidence" value="ECO:0007669"/>
    <property type="project" value="UniProtKB-KW"/>
</dbReference>
<keyword evidence="8" id="KW-0472">Membrane</keyword>
<evidence type="ECO:0000256" key="8">
    <source>
        <dbReference type="SAM" id="Phobius"/>
    </source>
</evidence>
<dbReference type="AlphaFoldDB" id="A0A0K2BL00"/>
<evidence type="ECO:0000256" key="7">
    <source>
        <dbReference type="HAMAP-Rule" id="MF_00639"/>
    </source>
</evidence>
<keyword evidence="7" id="KW-0573">Peptidoglycan synthesis</keyword>
<dbReference type="HAMAP" id="MF_00639">
    <property type="entry name" value="MurD"/>
    <property type="match status" value="1"/>
</dbReference>
<dbReference type="InterPro" id="IPR005762">
    <property type="entry name" value="MurD"/>
</dbReference>
<proteinExistence type="inferred from homology"/>
<dbReference type="GO" id="GO:0005737">
    <property type="term" value="C:cytoplasm"/>
    <property type="evidence" value="ECO:0007669"/>
    <property type="project" value="UniProtKB-SubCell"/>
</dbReference>
<accession>A0A0K2BL00</accession>
<feature type="transmembrane region" description="Helical" evidence="8">
    <location>
        <begin position="6"/>
        <end position="25"/>
    </location>
</feature>
<dbReference type="PANTHER" id="PTHR43692:SF1">
    <property type="entry name" value="UDP-N-ACETYLMURAMOYLALANINE--D-GLUTAMATE LIGASE"/>
    <property type="match status" value="1"/>
</dbReference>
<keyword evidence="8" id="KW-1133">Transmembrane helix</keyword>
<keyword evidence="7" id="KW-0132">Cell division</keyword>
<dbReference type="Pfam" id="PF21799">
    <property type="entry name" value="MurD-like_N"/>
    <property type="match status" value="1"/>
</dbReference>
<dbReference type="EMBL" id="CP011787">
    <property type="protein sequence ID" value="AKZ66051.1"/>
    <property type="molecule type" value="Genomic_DNA"/>
</dbReference>
<evidence type="ECO:0000256" key="1">
    <source>
        <dbReference type="ARBA" id="ARBA00004496"/>
    </source>
</evidence>
<organism evidence="10 11">
    <name type="scientific">Candidatus Palibaumannia cicadellinicola</name>
    <dbReference type="NCBI Taxonomy" id="186490"/>
    <lineage>
        <taxon>Bacteria</taxon>
        <taxon>Pseudomonadati</taxon>
        <taxon>Pseudomonadota</taxon>
        <taxon>Gammaproteobacteria</taxon>
        <taxon>Candidatus Palibaumannia</taxon>
    </lineage>
</organism>
<keyword evidence="8" id="KW-0812">Transmembrane</keyword>
<gene>
    <name evidence="7 10" type="primary">murD</name>
    <name evidence="10" type="ORF">AB162_468</name>
</gene>
<dbReference type="Proteomes" id="UP000056466">
    <property type="component" value="Chromosome"/>
</dbReference>
<dbReference type="InterPro" id="IPR036565">
    <property type="entry name" value="Mur-like_cat_sf"/>
</dbReference>
<dbReference type="SUPFAM" id="SSF51984">
    <property type="entry name" value="MurCD N-terminal domain"/>
    <property type="match status" value="1"/>
</dbReference>
<keyword evidence="3 7" id="KW-0963">Cytoplasm</keyword>
<feature type="binding site" evidence="7">
    <location>
        <begin position="111"/>
        <end position="117"/>
    </location>
    <ligand>
        <name>ATP</name>
        <dbReference type="ChEBI" id="CHEBI:30616"/>
    </ligand>
</feature>
<comment type="pathway">
    <text evidence="2 7">Cell wall biogenesis; peptidoglycan biosynthesis.</text>
</comment>
<keyword evidence="7" id="KW-0131">Cell cycle</keyword>
<dbReference type="NCBIfam" id="TIGR01087">
    <property type="entry name" value="murD"/>
    <property type="match status" value="1"/>
</dbReference>
<dbReference type="GO" id="GO:0051301">
    <property type="term" value="P:cell division"/>
    <property type="evidence" value="ECO:0007669"/>
    <property type="project" value="UniProtKB-KW"/>
</dbReference>
<keyword evidence="7" id="KW-0961">Cell wall biogenesis/degradation</keyword>
<dbReference type="PATRIC" id="fig|186490.8.peg.439"/>
<dbReference type="InterPro" id="IPR013221">
    <property type="entry name" value="Mur_ligase_cen"/>
</dbReference>
<evidence type="ECO:0000313" key="10">
    <source>
        <dbReference type="EMBL" id="AKZ66051.1"/>
    </source>
</evidence>